<dbReference type="RefSeq" id="WP_013734702.1">
    <property type="nucleotide sequence ID" value="NZ_LMWI01000002.1"/>
</dbReference>
<evidence type="ECO:0000313" key="8">
    <source>
        <dbReference type="EMBL" id="KUJ45342.1"/>
    </source>
</evidence>
<gene>
    <name evidence="8" type="ORF">ADL17_19885</name>
</gene>
<dbReference type="Proteomes" id="UP000053246">
    <property type="component" value="Unassembled WGS sequence"/>
</dbReference>
<evidence type="ECO:0000256" key="1">
    <source>
        <dbReference type="ARBA" id="ARBA00004141"/>
    </source>
</evidence>
<evidence type="ECO:0000259" key="7">
    <source>
        <dbReference type="PROSITE" id="PS51012"/>
    </source>
</evidence>
<accession>A0A9X0LCQ1</accession>
<dbReference type="AlphaFoldDB" id="A0A9X0LCQ1"/>
<dbReference type="Pfam" id="PF01061">
    <property type="entry name" value="ABC2_membrane"/>
    <property type="match status" value="1"/>
</dbReference>
<feature type="domain" description="ABC transmembrane type-2" evidence="7">
    <location>
        <begin position="24"/>
        <end position="254"/>
    </location>
</feature>
<comment type="subcellular location">
    <subcellularLocation>
        <location evidence="6">Cell membrane</location>
        <topology evidence="6">Multi-pass membrane protein</topology>
    </subcellularLocation>
    <subcellularLocation>
        <location evidence="1">Membrane</location>
        <topology evidence="1">Multi-pass membrane protein</topology>
    </subcellularLocation>
</comment>
<keyword evidence="6" id="KW-0813">Transport</keyword>
<dbReference type="InterPro" id="IPR013525">
    <property type="entry name" value="ABC2_TM"/>
</dbReference>
<comment type="similarity">
    <text evidence="6">Belongs to the ABC-2 integral membrane protein family.</text>
</comment>
<keyword evidence="3 6" id="KW-1133">Transmembrane helix</keyword>
<feature type="transmembrane region" description="Helical" evidence="6">
    <location>
        <begin position="109"/>
        <end position="132"/>
    </location>
</feature>
<keyword evidence="4 6" id="KW-0472">Membrane</keyword>
<dbReference type="PANTHER" id="PTHR43229">
    <property type="entry name" value="NODULATION PROTEIN J"/>
    <property type="match status" value="1"/>
</dbReference>
<feature type="transmembrane region" description="Helical" evidence="6">
    <location>
        <begin position="56"/>
        <end position="78"/>
    </location>
</feature>
<protein>
    <recommendedName>
        <fullName evidence="6">Transport permease protein</fullName>
    </recommendedName>
</protein>
<dbReference type="EMBL" id="LMWI01000002">
    <property type="protein sequence ID" value="KUJ45342.1"/>
    <property type="molecule type" value="Genomic_DNA"/>
</dbReference>
<dbReference type="PROSITE" id="PS51012">
    <property type="entry name" value="ABC_TM2"/>
    <property type="match status" value="1"/>
</dbReference>
<dbReference type="PANTHER" id="PTHR43229:SF2">
    <property type="entry name" value="NODULATION PROTEIN J"/>
    <property type="match status" value="1"/>
</dbReference>
<dbReference type="GO" id="GO:0043190">
    <property type="term" value="C:ATP-binding cassette (ABC) transporter complex"/>
    <property type="evidence" value="ECO:0007669"/>
    <property type="project" value="InterPro"/>
</dbReference>
<proteinExistence type="inferred from homology"/>
<feature type="transmembrane region" description="Helical" evidence="6">
    <location>
        <begin position="178"/>
        <end position="200"/>
    </location>
</feature>
<evidence type="ECO:0000256" key="2">
    <source>
        <dbReference type="ARBA" id="ARBA00022692"/>
    </source>
</evidence>
<dbReference type="InterPro" id="IPR051784">
    <property type="entry name" value="Nod_factor_ABC_transporter"/>
</dbReference>
<evidence type="ECO:0000256" key="4">
    <source>
        <dbReference type="ARBA" id="ARBA00023136"/>
    </source>
</evidence>
<dbReference type="GO" id="GO:0046677">
    <property type="term" value="P:response to antibiotic"/>
    <property type="evidence" value="ECO:0007669"/>
    <property type="project" value="UniProtKB-KW"/>
</dbReference>
<dbReference type="InterPro" id="IPR000412">
    <property type="entry name" value="ABC_2_transport"/>
</dbReference>
<keyword evidence="5" id="KW-0046">Antibiotic resistance</keyword>
<feature type="transmembrane region" description="Helical" evidence="6">
    <location>
        <begin position="138"/>
        <end position="166"/>
    </location>
</feature>
<evidence type="ECO:0000256" key="5">
    <source>
        <dbReference type="ARBA" id="ARBA00023251"/>
    </source>
</evidence>
<keyword evidence="2 6" id="KW-0812">Transmembrane</keyword>
<name>A0A9X0LCQ1_9ACTN</name>
<comment type="caution">
    <text evidence="8">The sequence shown here is derived from an EMBL/GenBank/DDBJ whole genome shotgun (WGS) entry which is preliminary data.</text>
</comment>
<sequence length="258" mass="27803">MITTLRHSNYLTGRSMRILARQPAYLFFTLMQPMVWLLLFSQLFSSVSDMPGFGGGSYITFLTPGVIVMTAIMSANWAGTMFIDDMKTGVMDRSLTSPVSRSGMINGALSYWAVVTVVQALIVFGVSLLIGARFDGGVVGVLLAIVSATLLALIFAAFSCAMALVVRSQETLIGMSMFLVLPLTFLSTVLMAPALLPGWMQTVAKFNPVDWAVTAARQALGADPQWGVVFGRLGLLLLLLVVMARLATGAFRAYQRAV</sequence>
<dbReference type="GO" id="GO:0140359">
    <property type="term" value="F:ABC-type transporter activity"/>
    <property type="evidence" value="ECO:0007669"/>
    <property type="project" value="InterPro"/>
</dbReference>
<evidence type="ECO:0000313" key="9">
    <source>
        <dbReference type="Proteomes" id="UP000053246"/>
    </source>
</evidence>
<dbReference type="PIRSF" id="PIRSF006648">
    <property type="entry name" value="DrrB"/>
    <property type="match status" value="1"/>
</dbReference>
<feature type="transmembrane region" description="Helical" evidence="6">
    <location>
        <begin position="24"/>
        <end position="44"/>
    </location>
</feature>
<reference evidence="8 9" key="1">
    <citation type="submission" date="2015-10" db="EMBL/GenBank/DDBJ databases">
        <authorList>
            <person name="Ju K.-S."/>
            <person name="Doroghazi J.R."/>
            <person name="Metcalf W.W."/>
        </authorList>
    </citation>
    <scope>NUCLEOTIDE SEQUENCE [LARGE SCALE GENOMIC DNA]</scope>
    <source>
        <strain evidence="8 9">NRRL B-24793</strain>
    </source>
</reference>
<evidence type="ECO:0000256" key="6">
    <source>
        <dbReference type="RuleBase" id="RU361157"/>
    </source>
</evidence>
<feature type="transmembrane region" description="Helical" evidence="6">
    <location>
        <begin position="233"/>
        <end position="254"/>
    </location>
</feature>
<evidence type="ECO:0000256" key="3">
    <source>
        <dbReference type="ARBA" id="ARBA00022989"/>
    </source>
</evidence>
<dbReference type="InterPro" id="IPR047817">
    <property type="entry name" value="ABC2_TM_bact-type"/>
</dbReference>
<dbReference type="OMA" id="LMQTVGF"/>
<keyword evidence="6" id="KW-1003">Cell membrane</keyword>
<organism evidence="8 9">
    <name type="scientific">Micromonospora maris</name>
    <dbReference type="NCBI Taxonomy" id="1003110"/>
    <lineage>
        <taxon>Bacteria</taxon>
        <taxon>Bacillati</taxon>
        <taxon>Actinomycetota</taxon>
        <taxon>Actinomycetes</taxon>
        <taxon>Micromonosporales</taxon>
        <taxon>Micromonosporaceae</taxon>
        <taxon>Micromonospora</taxon>
    </lineage>
</organism>
<keyword evidence="9" id="KW-1185">Reference proteome</keyword>